<dbReference type="Proteomes" id="UP000198749">
    <property type="component" value="Unassembled WGS sequence"/>
</dbReference>
<keyword evidence="2" id="KW-1185">Reference proteome</keyword>
<gene>
    <name evidence="1" type="ORF">SAMN03080615_01260</name>
</gene>
<organism evidence="1 2">
    <name type="scientific">Amphritea atlantica</name>
    <dbReference type="NCBI Taxonomy" id="355243"/>
    <lineage>
        <taxon>Bacteria</taxon>
        <taxon>Pseudomonadati</taxon>
        <taxon>Pseudomonadota</taxon>
        <taxon>Gammaproteobacteria</taxon>
        <taxon>Oceanospirillales</taxon>
        <taxon>Oceanospirillaceae</taxon>
        <taxon>Amphritea</taxon>
    </lineage>
</organism>
<evidence type="ECO:0000313" key="1">
    <source>
        <dbReference type="EMBL" id="SEQ37253.1"/>
    </source>
</evidence>
<accession>A0A1H9FID4</accession>
<protein>
    <submittedName>
        <fullName evidence="1">Uncharacterized protein</fullName>
    </submittedName>
</protein>
<dbReference type="EMBL" id="FOGB01000003">
    <property type="protein sequence ID" value="SEQ37253.1"/>
    <property type="molecule type" value="Genomic_DNA"/>
</dbReference>
<name>A0A1H9FID4_9GAMM</name>
<evidence type="ECO:0000313" key="2">
    <source>
        <dbReference type="Proteomes" id="UP000198749"/>
    </source>
</evidence>
<proteinExistence type="predicted"/>
<dbReference type="AlphaFoldDB" id="A0A1H9FID4"/>
<sequence>MLISGIVSLILLFMAFYFNKSAAYKIILGSLSFFFFDQYVESFFVDDEIKSYGCIVNVVTNNRSSRSLIIGNEGDLNRYIINENSIFSYPWYERNIGNCFEFYYYVNILGSRNFLRFKY</sequence>
<reference evidence="2" key="1">
    <citation type="submission" date="2016-10" db="EMBL/GenBank/DDBJ databases">
        <authorList>
            <person name="Varghese N."/>
            <person name="Submissions S."/>
        </authorList>
    </citation>
    <scope>NUCLEOTIDE SEQUENCE [LARGE SCALE GENOMIC DNA]</scope>
    <source>
        <strain evidence="2">DSM 18887</strain>
    </source>
</reference>
<dbReference type="STRING" id="355243.SAMN03080615_01260"/>